<evidence type="ECO:0008006" key="4">
    <source>
        <dbReference type="Google" id="ProtNLM"/>
    </source>
</evidence>
<dbReference type="EMBL" id="JAKJHZ010000009">
    <property type="protein sequence ID" value="MCF6378873.1"/>
    <property type="molecule type" value="Genomic_DNA"/>
</dbReference>
<evidence type="ECO:0000313" key="3">
    <source>
        <dbReference type="Proteomes" id="UP001201161"/>
    </source>
</evidence>
<feature type="region of interest" description="Disordered" evidence="1">
    <location>
        <begin position="123"/>
        <end position="147"/>
    </location>
</feature>
<proteinExistence type="predicted"/>
<dbReference type="Proteomes" id="UP001201161">
    <property type="component" value="Unassembled WGS sequence"/>
</dbReference>
<comment type="caution">
    <text evidence="2">The sequence shown here is derived from an EMBL/GenBank/DDBJ whole genome shotgun (WGS) entry which is preliminary data.</text>
</comment>
<name>A0ABS9HFI9_9ACTN</name>
<evidence type="ECO:0000256" key="1">
    <source>
        <dbReference type="SAM" id="MobiDB-lite"/>
    </source>
</evidence>
<keyword evidence="3" id="KW-1185">Reference proteome</keyword>
<evidence type="ECO:0000313" key="2">
    <source>
        <dbReference type="EMBL" id="MCF6378873.1"/>
    </source>
</evidence>
<protein>
    <recommendedName>
        <fullName evidence="4">WXG100 family type VII secretion target</fullName>
    </recommendedName>
</protein>
<accession>A0ABS9HFI9</accession>
<organism evidence="2 3">
    <name type="scientific">Nocardioides potassii</name>
    <dbReference type="NCBI Taxonomy" id="2911371"/>
    <lineage>
        <taxon>Bacteria</taxon>
        <taxon>Bacillati</taxon>
        <taxon>Actinomycetota</taxon>
        <taxon>Actinomycetes</taxon>
        <taxon>Propionibacteriales</taxon>
        <taxon>Nocardioidaceae</taxon>
        <taxon>Nocardioides</taxon>
    </lineage>
</organism>
<gene>
    <name evidence="2" type="ORF">L2K70_14755</name>
</gene>
<sequence length="147" mass="15546">MLMADVQLVTTALNALNFEPALVDEIVALLTDNSDSLDSQVVTAVGPGWFGGSTNGHRIGVNTQMAHQAVEEEFQKLADSLREYSAAITKWANEVQDIDAESGAVMTSHQAVVEQVNTTIIEARDESTSDDIGDGTYTDPATSGSGS</sequence>
<dbReference type="RefSeq" id="WP_236402942.1">
    <property type="nucleotide sequence ID" value="NZ_JAKJHZ010000009.1"/>
</dbReference>
<reference evidence="2 3" key="1">
    <citation type="submission" date="2022-01" db="EMBL/GenBank/DDBJ databases">
        <title>Nocardioides sp. nov., an actinomycete isolated from mining soil.</title>
        <authorList>
            <person name="Liu L."/>
        </authorList>
    </citation>
    <scope>NUCLEOTIDE SEQUENCE [LARGE SCALE GENOMIC DNA]</scope>
    <source>
        <strain evidence="2 3">KLBMP 9356</strain>
    </source>
</reference>